<evidence type="ECO:0000256" key="1">
    <source>
        <dbReference type="ARBA" id="ARBA00001964"/>
    </source>
</evidence>
<keyword evidence="2" id="KW-0560">Oxidoreductase</keyword>
<name>A0A0F9NVB6_9ZZZZ</name>
<sequence>MNKADLILFEVDIADLFEQAKIPSPVHLSKGNEEELIEIFKSIKKDDFVFSNHRSHYHALLKGIPPEWLKAEILANRSITINNSEYRFFSSAIVGGILPIAVGVAMTGQTVWCFCGDMAGHTGMFYECQKYAQRHNLPITFVIEDNGHSVCSPTEIVWGTEKEKANVIHYQYESVYPHQGSSDKFVVF</sequence>
<organism evidence="5">
    <name type="scientific">marine sediment metagenome</name>
    <dbReference type="NCBI Taxonomy" id="412755"/>
    <lineage>
        <taxon>unclassified sequences</taxon>
        <taxon>metagenomes</taxon>
        <taxon>ecological metagenomes</taxon>
    </lineage>
</organism>
<dbReference type="Gene3D" id="3.40.50.970">
    <property type="match status" value="1"/>
</dbReference>
<dbReference type="PANTHER" id="PTHR11516:SF60">
    <property type="entry name" value="PYRUVATE DEHYDROGENASE E1 COMPONENT SUBUNIT ALPHA"/>
    <property type="match status" value="1"/>
</dbReference>
<dbReference type="InterPro" id="IPR001017">
    <property type="entry name" value="DH_E1"/>
</dbReference>
<dbReference type="EMBL" id="LAZR01006349">
    <property type="protein sequence ID" value="KKM92795.1"/>
    <property type="molecule type" value="Genomic_DNA"/>
</dbReference>
<proteinExistence type="predicted"/>
<reference evidence="5" key="1">
    <citation type="journal article" date="2015" name="Nature">
        <title>Complex archaea that bridge the gap between prokaryotes and eukaryotes.</title>
        <authorList>
            <person name="Spang A."/>
            <person name="Saw J.H."/>
            <person name="Jorgensen S.L."/>
            <person name="Zaremba-Niedzwiedzka K."/>
            <person name="Martijn J."/>
            <person name="Lind A.E."/>
            <person name="van Eijk R."/>
            <person name="Schleper C."/>
            <person name="Guy L."/>
            <person name="Ettema T.J."/>
        </authorList>
    </citation>
    <scope>NUCLEOTIDE SEQUENCE</scope>
</reference>
<keyword evidence="3" id="KW-0786">Thiamine pyrophosphate</keyword>
<evidence type="ECO:0000313" key="5">
    <source>
        <dbReference type="EMBL" id="KKM92795.1"/>
    </source>
</evidence>
<dbReference type="InterPro" id="IPR029061">
    <property type="entry name" value="THDP-binding"/>
</dbReference>
<dbReference type="InterPro" id="IPR050642">
    <property type="entry name" value="PDH_E1_Alpha_Subunit"/>
</dbReference>
<dbReference type="PANTHER" id="PTHR11516">
    <property type="entry name" value="PYRUVATE DEHYDROGENASE E1 COMPONENT, ALPHA SUBUNIT BACTERIAL AND ORGANELLAR"/>
    <property type="match status" value="1"/>
</dbReference>
<dbReference type="AlphaFoldDB" id="A0A0F9NVB6"/>
<dbReference type="SUPFAM" id="SSF52518">
    <property type="entry name" value="Thiamin diphosphate-binding fold (THDP-binding)"/>
    <property type="match status" value="1"/>
</dbReference>
<comment type="cofactor">
    <cofactor evidence="1">
        <name>thiamine diphosphate</name>
        <dbReference type="ChEBI" id="CHEBI:58937"/>
    </cofactor>
</comment>
<feature type="domain" description="Dehydrogenase E1 component" evidence="4">
    <location>
        <begin position="9"/>
        <end position="153"/>
    </location>
</feature>
<accession>A0A0F9NVB6</accession>
<protein>
    <recommendedName>
        <fullName evidence="4">Dehydrogenase E1 component domain-containing protein</fullName>
    </recommendedName>
</protein>
<evidence type="ECO:0000256" key="3">
    <source>
        <dbReference type="ARBA" id="ARBA00023052"/>
    </source>
</evidence>
<comment type="caution">
    <text evidence="5">The sequence shown here is derived from an EMBL/GenBank/DDBJ whole genome shotgun (WGS) entry which is preliminary data.</text>
</comment>
<gene>
    <name evidence="5" type="ORF">LCGC14_1214870</name>
</gene>
<evidence type="ECO:0000256" key="2">
    <source>
        <dbReference type="ARBA" id="ARBA00023002"/>
    </source>
</evidence>
<dbReference type="GO" id="GO:0006086">
    <property type="term" value="P:pyruvate decarboxylation to acetyl-CoA"/>
    <property type="evidence" value="ECO:0007669"/>
    <property type="project" value="TreeGrafter"/>
</dbReference>
<dbReference type="GO" id="GO:0004739">
    <property type="term" value="F:pyruvate dehydrogenase (acetyl-transferring) activity"/>
    <property type="evidence" value="ECO:0007669"/>
    <property type="project" value="TreeGrafter"/>
</dbReference>
<dbReference type="Pfam" id="PF00676">
    <property type="entry name" value="E1_dh"/>
    <property type="match status" value="1"/>
</dbReference>
<evidence type="ECO:0000259" key="4">
    <source>
        <dbReference type="Pfam" id="PF00676"/>
    </source>
</evidence>